<reference evidence="6 7" key="1">
    <citation type="submission" date="2018-06" db="EMBL/GenBank/DDBJ databases">
        <authorList>
            <consortium name="Pathogen Informatics"/>
            <person name="Doyle S."/>
        </authorList>
    </citation>
    <scope>NUCLEOTIDE SEQUENCE [LARGE SCALE GENOMIC DNA]</scope>
    <source>
        <strain evidence="5 7">NCTC13465</strain>
        <strain evidence="4 6">NCTC9128</strain>
    </source>
</reference>
<dbReference type="InterPro" id="IPR002173">
    <property type="entry name" value="Carboh/pur_kinase_PfkB_CS"/>
</dbReference>
<name>A0A2X3GGI7_KLEPN</name>
<dbReference type="SUPFAM" id="SSF53613">
    <property type="entry name" value="Ribokinase-like"/>
    <property type="match status" value="1"/>
</dbReference>
<evidence type="ECO:0000256" key="1">
    <source>
        <dbReference type="ARBA" id="ARBA00022679"/>
    </source>
</evidence>
<dbReference type="Proteomes" id="UP000251721">
    <property type="component" value="Unassembled WGS sequence"/>
</dbReference>
<dbReference type="Gene3D" id="3.40.1190.20">
    <property type="match status" value="1"/>
</dbReference>
<accession>A0A2X3GGI7</accession>
<dbReference type="AlphaFoldDB" id="A0A2X3GGI7"/>
<organism evidence="5 7">
    <name type="scientific">Klebsiella pneumoniae</name>
    <dbReference type="NCBI Taxonomy" id="573"/>
    <lineage>
        <taxon>Bacteria</taxon>
        <taxon>Pseudomonadati</taxon>
        <taxon>Pseudomonadota</taxon>
        <taxon>Gammaproteobacteria</taxon>
        <taxon>Enterobacterales</taxon>
        <taxon>Enterobacteriaceae</taxon>
        <taxon>Klebsiella/Raoultella group</taxon>
        <taxon>Klebsiella</taxon>
        <taxon>Klebsiella pneumoniae complex</taxon>
    </lineage>
</organism>
<evidence type="ECO:0000256" key="2">
    <source>
        <dbReference type="ARBA" id="ARBA00022777"/>
    </source>
</evidence>
<dbReference type="Proteomes" id="UP000251088">
    <property type="component" value="Unassembled WGS sequence"/>
</dbReference>
<dbReference type="PROSITE" id="PS00584">
    <property type="entry name" value="PFKB_KINASES_2"/>
    <property type="match status" value="1"/>
</dbReference>
<dbReference type="Pfam" id="PF00294">
    <property type="entry name" value="PfkB"/>
    <property type="match status" value="1"/>
</dbReference>
<protein>
    <submittedName>
        <fullName evidence="5">Putative kinase</fullName>
    </submittedName>
</protein>
<evidence type="ECO:0000313" key="4">
    <source>
        <dbReference type="EMBL" id="SQC05527.1"/>
    </source>
</evidence>
<proteinExistence type="predicted"/>
<sequence>MLQIVPSWLCNAVDTTGAGDVFHGAFTYGVHYSWHIDNIILFASLTAAISIEKKGVRESMPDLAVVHHSLNSYERNLTQYFEE</sequence>
<evidence type="ECO:0000313" key="6">
    <source>
        <dbReference type="Proteomes" id="UP000251088"/>
    </source>
</evidence>
<gene>
    <name evidence="5" type="ORF">NCTC13465_06368</name>
    <name evidence="4" type="ORF">NCTC9128_00125</name>
</gene>
<feature type="domain" description="Carbohydrate kinase PfkB" evidence="3">
    <location>
        <begin position="10"/>
        <end position="62"/>
    </location>
</feature>
<dbReference type="PANTHER" id="PTHR10584">
    <property type="entry name" value="SUGAR KINASE"/>
    <property type="match status" value="1"/>
</dbReference>
<dbReference type="GO" id="GO:0016301">
    <property type="term" value="F:kinase activity"/>
    <property type="evidence" value="ECO:0007669"/>
    <property type="project" value="UniProtKB-KW"/>
</dbReference>
<dbReference type="InterPro" id="IPR029056">
    <property type="entry name" value="Ribokinase-like"/>
</dbReference>
<dbReference type="EMBL" id="UAWN01000001">
    <property type="protein sequence ID" value="SQC05527.1"/>
    <property type="molecule type" value="Genomic_DNA"/>
</dbReference>
<dbReference type="EMBL" id="UAWQ01000020">
    <property type="protein sequence ID" value="SQC60073.1"/>
    <property type="molecule type" value="Genomic_DNA"/>
</dbReference>
<evidence type="ECO:0000313" key="5">
    <source>
        <dbReference type="EMBL" id="SQC60073.1"/>
    </source>
</evidence>
<dbReference type="PANTHER" id="PTHR10584:SF166">
    <property type="entry name" value="RIBOKINASE"/>
    <property type="match status" value="1"/>
</dbReference>
<evidence type="ECO:0000259" key="3">
    <source>
        <dbReference type="Pfam" id="PF00294"/>
    </source>
</evidence>
<keyword evidence="2 5" id="KW-0418">Kinase</keyword>
<dbReference type="GO" id="GO:0005829">
    <property type="term" value="C:cytosol"/>
    <property type="evidence" value="ECO:0007669"/>
    <property type="project" value="TreeGrafter"/>
</dbReference>
<dbReference type="InterPro" id="IPR011611">
    <property type="entry name" value="PfkB_dom"/>
</dbReference>
<evidence type="ECO:0000313" key="7">
    <source>
        <dbReference type="Proteomes" id="UP000251721"/>
    </source>
</evidence>
<keyword evidence="1" id="KW-0808">Transferase</keyword>